<dbReference type="RefSeq" id="WP_055186984.1">
    <property type="nucleotide sequence ID" value="NZ_CYXN01000043.1"/>
</dbReference>
<dbReference type="EMBL" id="CYXN01000043">
    <property type="protein sequence ID" value="CUN23826.1"/>
    <property type="molecule type" value="Genomic_DNA"/>
</dbReference>
<evidence type="ECO:0000256" key="6">
    <source>
        <dbReference type="SAM" id="Phobius"/>
    </source>
</evidence>
<organism evidence="7 8">
    <name type="scientific">Faecalibacterium prausnitzii</name>
    <dbReference type="NCBI Taxonomy" id="853"/>
    <lineage>
        <taxon>Bacteria</taxon>
        <taxon>Bacillati</taxon>
        <taxon>Bacillota</taxon>
        <taxon>Clostridia</taxon>
        <taxon>Eubacteriales</taxon>
        <taxon>Oscillospiraceae</taxon>
        <taxon>Faecalibacterium</taxon>
    </lineage>
</organism>
<protein>
    <submittedName>
        <fullName evidence="7">ABC-type cobalt transport system, permease component CbiQ and related transporters</fullName>
    </submittedName>
</protein>
<gene>
    <name evidence="7" type="ORF">ERS852582_02704</name>
</gene>
<evidence type="ECO:0000256" key="5">
    <source>
        <dbReference type="ARBA" id="ARBA00023136"/>
    </source>
</evidence>
<dbReference type="InterPro" id="IPR051611">
    <property type="entry name" value="ECF_transporter_component"/>
</dbReference>
<name>A0A173VAV8_9FIRM</name>
<dbReference type="Pfam" id="PF02361">
    <property type="entry name" value="CbiQ"/>
    <property type="match status" value="1"/>
</dbReference>
<evidence type="ECO:0000256" key="3">
    <source>
        <dbReference type="ARBA" id="ARBA00022692"/>
    </source>
</evidence>
<dbReference type="AlphaFoldDB" id="A0A173VAV8"/>
<reference evidence="7 8" key="1">
    <citation type="submission" date="2015-09" db="EMBL/GenBank/DDBJ databases">
        <authorList>
            <consortium name="Pathogen Informatics"/>
        </authorList>
    </citation>
    <scope>NUCLEOTIDE SEQUENCE [LARGE SCALE GENOMIC DNA]</scope>
    <source>
        <strain evidence="7 8">2789STDY5834970</strain>
    </source>
</reference>
<keyword evidence="3 6" id="KW-0812">Transmembrane</keyword>
<dbReference type="InterPro" id="IPR003339">
    <property type="entry name" value="ABC/ECF_trnsptr_transmembrane"/>
</dbReference>
<dbReference type="CDD" id="cd16914">
    <property type="entry name" value="EcfT"/>
    <property type="match status" value="1"/>
</dbReference>
<evidence type="ECO:0000313" key="8">
    <source>
        <dbReference type="Proteomes" id="UP000095649"/>
    </source>
</evidence>
<evidence type="ECO:0000256" key="4">
    <source>
        <dbReference type="ARBA" id="ARBA00022989"/>
    </source>
</evidence>
<sequence>MRFRMDPRAKLYLLLLANLMLFFHVGTGAEAVATGLFLLLFFLSGHTRTGIRLSVVYFGLLAIDLFVVPLAGEGVLLNLLSLVSVGVRMMLPCIITGAYAFSTTTIGELTAALRRMHVPESVIIPCAVVVRFFPTVQEDYHQIHNAMALRGIAEGKGALLLHPMQSLEYILMPLLMNGNNVAQDLSVAALTKGIGLPGTHTCMTELHLTVWDFIYPALCTLPLLWKGGILL</sequence>
<dbReference type="OrthoDB" id="3730291at2"/>
<proteinExistence type="predicted"/>
<keyword evidence="5 6" id="KW-0472">Membrane</keyword>
<feature type="transmembrane region" description="Helical" evidence="6">
    <location>
        <begin position="55"/>
        <end position="80"/>
    </location>
</feature>
<accession>A0A173VAV8</accession>
<dbReference type="GO" id="GO:0005886">
    <property type="term" value="C:plasma membrane"/>
    <property type="evidence" value="ECO:0007669"/>
    <property type="project" value="UniProtKB-ARBA"/>
</dbReference>
<dbReference type="PANTHER" id="PTHR34857">
    <property type="entry name" value="SLL0384 PROTEIN"/>
    <property type="match status" value="1"/>
</dbReference>
<evidence type="ECO:0000313" key="7">
    <source>
        <dbReference type="EMBL" id="CUN23826.1"/>
    </source>
</evidence>
<keyword evidence="4 6" id="KW-1133">Transmembrane helix</keyword>
<comment type="subcellular location">
    <subcellularLocation>
        <location evidence="1">Membrane</location>
        <topology evidence="1">Multi-pass membrane protein</topology>
    </subcellularLocation>
</comment>
<dbReference type="PANTHER" id="PTHR34857:SF2">
    <property type="entry name" value="SLL0384 PROTEIN"/>
    <property type="match status" value="1"/>
</dbReference>
<keyword evidence="2" id="KW-1003">Cell membrane</keyword>
<dbReference type="Proteomes" id="UP000095649">
    <property type="component" value="Unassembled WGS sequence"/>
</dbReference>
<evidence type="ECO:0000256" key="1">
    <source>
        <dbReference type="ARBA" id="ARBA00004141"/>
    </source>
</evidence>
<evidence type="ECO:0000256" key="2">
    <source>
        <dbReference type="ARBA" id="ARBA00022475"/>
    </source>
</evidence>